<comment type="caution">
    <text evidence="2">The sequence shown here is derived from an EMBL/GenBank/DDBJ whole genome shotgun (WGS) entry which is preliminary data.</text>
</comment>
<dbReference type="SUPFAM" id="SSF109604">
    <property type="entry name" value="HD-domain/PDEase-like"/>
    <property type="match status" value="1"/>
</dbReference>
<organism evidence="2 3">
    <name type="scientific">Rhodoferax ferrireducens</name>
    <dbReference type="NCBI Taxonomy" id="192843"/>
    <lineage>
        <taxon>Bacteria</taxon>
        <taxon>Pseudomonadati</taxon>
        <taxon>Pseudomonadota</taxon>
        <taxon>Betaproteobacteria</taxon>
        <taxon>Burkholderiales</taxon>
        <taxon>Comamonadaceae</taxon>
        <taxon>Rhodoferax</taxon>
    </lineage>
</organism>
<dbReference type="EMBL" id="JAVDXT010000002">
    <property type="protein sequence ID" value="MDR7377802.1"/>
    <property type="molecule type" value="Genomic_DNA"/>
</dbReference>
<accession>A0ABU2C8Z7</accession>
<dbReference type="InterPro" id="IPR003607">
    <property type="entry name" value="HD/PDEase_dom"/>
</dbReference>
<reference evidence="2 3" key="1">
    <citation type="submission" date="2023-07" db="EMBL/GenBank/DDBJ databases">
        <title>Sorghum-associated microbial communities from plants grown in Nebraska, USA.</title>
        <authorList>
            <person name="Schachtman D."/>
        </authorList>
    </citation>
    <scope>NUCLEOTIDE SEQUENCE [LARGE SCALE GENOMIC DNA]</scope>
    <source>
        <strain evidence="2 3">BE313</strain>
    </source>
</reference>
<protein>
    <submittedName>
        <fullName evidence="2">Two-component system response regulator</fullName>
    </submittedName>
</protein>
<dbReference type="PANTHER" id="PTHR45228:SF1">
    <property type="entry name" value="CYCLIC DI-GMP PHOSPHODIESTERASE TM_0186"/>
    <property type="match status" value="1"/>
</dbReference>
<dbReference type="CDD" id="cd00077">
    <property type="entry name" value="HDc"/>
    <property type="match status" value="1"/>
</dbReference>
<evidence type="ECO:0000313" key="2">
    <source>
        <dbReference type="EMBL" id="MDR7377802.1"/>
    </source>
</evidence>
<name>A0ABU2C8Z7_9BURK</name>
<dbReference type="InterPro" id="IPR052020">
    <property type="entry name" value="Cyclic_di-GMP/3'3'-cGAMP_PDE"/>
</dbReference>
<gene>
    <name evidence="2" type="ORF">J2X19_002481</name>
</gene>
<dbReference type="RefSeq" id="WP_310373468.1">
    <property type="nucleotide sequence ID" value="NZ_JAVDXT010000002.1"/>
</dbReference>
<dbReference type="Proteomes" id="UP001180487">
    <property type="component" value="Unassembled WGS sequence"/>
</dbReference>
<feature type="domain" description="HD-GYP" evidence="1">
    <location>
        <begin position="46"/>
        <end position="243"/>
    </location>
</feature>
<evidence type="ECO:0000259" key="1">
    <source>
        <dbReference type="PROSITE" id="PS51832"/>
    </source>
</evidence>
<dbReference type="PROSITE" id="PS51832">
    <property type="entry name" value="HD_GYP"/>
    <property type="match status" value="1"/>
</dbReference>
<sequence length="255" mass="28276">MTRHSKQSLIPDSGNSFSEAAGQQMERLVADFGRMYRERNDALEEVARAHHDALFRLAMAAELKDDDTGVHIIRIGFLSEALALLLGQPKEAARMLRKAAPMHDIGKIGIPDDVLKKPGSFSPEERVTMNQHPIMGAELLGRSRIPLFQMAAELALSHHERWDGSGYPSQLSGEAIPLSGRIVAVVDFFDALTMDRCYRSAFSDDIALSMLALQRGFAFDPHIVDVFLANAEVLIAVRERVNQTHPTFNDLVEAD</sequence>
<proteinExistence type="predicted"/>
<dbReference type="InterPro" id="IPR037522">
    <property type="entry name" value="HD_GYP_dom"/>
</dbReference>
<keyword evidence="3" id="KW-1185">Reference proteome</keyword>
<dbReference type="Gene3D" id="1.10.3210.10">
    <property type="entry name" value="Hypothetical protein af1432"/>
    <property type="match status" value="1"/>
</dbReference>
<evidence type="ECO:0000313" key="3">
    <source>
        <dbReference type="Proteomes" id="UP001180487"/>
    </source>
</evidence>
<dbReference type="Pfam" id="PF13487">
    <property type="entry name" value="HD_5"/>
    <property type="match status" value="1"/>
</dbReference>
<dbReference type="PANTHER" id="PTHR45228">
    <property type="entry name" value="CYCLIC DI-GMP PHOSPHODIESTERASE TM_0186-RELATED"/>
    <property type="match status" value="1"/>
</dbReference>
<dbReference type="SMART" id="SM00471">
    <property type="entry name" value="HDc"/>
    <property type="match status" value="1"/>
</dbReference>